<keyword evidence="2" id="KW-1185">Reference proteome</keyword>
<dbReference type="EMBL" id="RSCL01000003">
    <property type="protein sequence ID" value="RUT08430.1"/>
    <property type="molecule type" value="Genomic_DNA"/>
</dbReference>
<name>A0A433VQP1_9CYAN</name>
<dbReference type="AlphaFoldDB" id="A0A433VQP1"/>
<dbReference type="Proteomes" id="UP000271624">
    <property type="component" value="Unassembled WGS sequence"/>
</dbReference>
<comment type="caution">
    <text evidence="1">The sequence shown here is derived from an EMBL/GenBank/DDBJ whole genome shotgun (WGS) entry which is preliminary data.</text>
</comment>
<sequence length="110" mass="11741">MAEPTLAQVFGANATQDASFLTISKSDLALVGLTPLADNTAESLKVAILLLAAIELNETKQETNPDIQVVISAGTTPSIISRNDANYRQVTYTVELQTLDTATTIDPDNY</sequence>
<gene>
    <name evidence="1" type="ORF">DSM106972_015980</name>
</gene>
<dbReference type="RefSeq" id="WP_127080235.1">
    <property type="nucleotide sequence ID" value="NZ_RSCL01000003.1"/>
</dbReference>
<reference evidence="1" key="2">
    <citation type="journal article" date="2019" name="Genome Biol. Evol.">
        <title>Day and night: Metabolic profiles and evolutionary relationships of six axenic non-marine cyanobacteria.</title>
        <authorList>
            <person name="Will S.E."/>
            <person name="Henke P."/>
            <person name="Boedeker C."/>
            <person name="Huang S."/>
            <person name="Brinkmann H."/>
            <person name="Rohde M."/>
            <person name="Jarek M."/>
            <person name="Friedl T."/>
            <person name="Seufert S."/>
            <person name="Schumacher M."/>
            <person name="Overmann J."/>
            <person name="Neumann-Schaal M."/>
            <person name="Petersen J."/>
        </authorList>
    </citation>
    <scope>NUCLEOTIDE SEQUENCE [LARGE SCALE GENOMIC DNA]</scope>
    <source>
        <strain evidence="1">PCC 7102</strain>
    </source>
</reference>
<reference evidence="1" key="1">
    <citation type="submission" date="2018-12" db="EMBL/GenBank/DDBJ databases">
        <authorList>
            <person name="Will S."/>
            <person name="Neumann-Schaal M."/>
            <person name="Henke P."/>
        </authorList>
    </citation>
    <scope>NUCLEOTIDE SEQUENCE</scope>
    <source>
        <strain evidence="1">PCC 7102</strain>
    </source>
</reference>
<protein>
    <submittedName>
        <fullName evidence="1">Uncharacterized protein</fullName>
    </submittedName>
</protein>
<evidence type="ECO:0000313" key="1">
    <source>
        <dbReference type="EMBL" id="RUT08430.1"/>
    </source>
</evidence>
<organism evidence="1 2">
    <name type="scientific">Dulcicalothrix desertica PCC 7102</name>
    <dbReference type="NCBI Taxonomy" id="232991"/>
    <lineage>
        <taxon>Bacteria</taxon>
        <taxon>Bacillati</taxon>
        <taxon>Cyanobacteriota</taxon>
        <taxon>Cyanophyceae</taxon>
        <taxon>Nostocales</taxon>
        <taxon>Calotrichaceae</taxon>
        <taxon>Dulcicalothrix</taxon>
    </lineage>
</organism>
<evidence type="ECO:0000313" key="2">
    <source>
        <dbReference type="Proteomes" id="UP000271624"/>
    </source>
</evidence>
<accession>A0A433VQP1</accession>
<dbReference type="OrthoDB" id="488854at2"/>
<proteinExistence type="predicted"/>